<comment type="caution">
    <text evidence="1">The sequence shown here is derived from an EMBL/GenBank/DDBJ whole genome shotgun (WGS) entry which is preliminary data.</text>
</comment>
<organism evidence="1 2">
    <name type="scientific">Zophobas morio</name>
    <dbReference type="NCBI Taxonomy" id="2755281"/>
    <lineage>
        <taxon>Eukaryota</taxon>
        <taxon>Metazoa</taxon>
        <taxon>Ecdysozoa</taxon>
        <taxon>Arthropoda</taxon>
        <taxon>Hexapoda</taxon>
        <taxon>Insecta</taxon>
        <taxon>Pterygota</taxon>
        <taxon>Neoptera</taxon>
        <taxon>Endopterygota</taxon>
        <taxon>Coleoptera</taxon>
        <taxon>Polyphaga</taxon>
        <taxon>Cucujiformia</taxon>
        <taxon>Tenebrionidae</taxon>
        <taxon>Zophobas</taxon>
    </lineage>
</organism>
<sequence length="120" mass="14156">MFLENIAPFFDKQIEFFITNYKNYIESLKIEELSPKLVKELNELIHDIDDAVDFENKLVAVEKLTKYFQDSKNLTGLLEGEFNEEKETFLTLTNEIKVDFQSMDNLINLILAKLREMKVN</sequence>
<gene>
    <name evidence="1" type="ORF">Zmor_003950</name>
</gene>
<evidence type="ECO:0000313" key="2">
    <source>
        <dbReference type="Proteomes" id="UP001168821"/>
    </source>
</evidence>
<proteinExistence type="predicted"/>
<dbReference type="AlphaFoldDB" id="A0AA38HLT0"/>
<name>A0AA38HLT0_9CUCU</name>
<reference evidence="1" key="1">
    <citation type="journal article" date="2023" name="G3 (Bethesda)">
        <title>Whole genome assemblies of Zophobas morio and Tenebrio molitor.</title>
        <authorList>
            <person name="Kaur S."/>
            <person name="Stinson S.A."/>
            <person name="diCenzo G.C."/>
        </authorList>
    </citation>
    <scope>NUCLEOTIDE SEQUENCE</scope>
    <source>
        <strain evidence="1">QUZm001</strain>
    </source>
</reference>
<evidence type="ECO:0000313" key="1">
    <source>
        <dbReference type="EMBL" id="KAJ3636427.1"/>
    </source>
</evidence>
<dbReference type="Proteomes" id="UP001168821">
    <property type="component" value="Unassembled WGS sequence"/>
</dbReference>
<dbReference type="EMBL" id="JALNTZ010000111">
    <property type="protein sequence ID" value="KAJ3636427.1"/>
    <property type="molecule type" value="Genomic_DNA"/>
</dbReference>
<keyword evidence="2" id="KW-1185">Reference proteome</keyword>
<accession>A0AA38HLT0</accession>
<protein>
    <submittedName>
        <fullName evidence="1">Uncharacterized protein</fullName>
    </submittedName>
</protein>